<evidence type="ECO:0000256" key="14">
    <source>
        <dbReference type="ARBA" id="ARBA00022989"/>
    </source>
</evidence>
<dbReference type="InterPro" id="IPR001611">
    <property type="entry name" value="Leu-rich_rpt"/>
</dbReference>
<feature type="transmembrane region" description="Helical" evidence="22">
    <location>
        <begin position="487"/>
        <end position="510"/>
    </location>
</feature>
<comment type="caution">
    <text evidence="24">The sequence shown here is derived from an EMBL/GenBank/DDBJ whole genome shotgun (WGS) entry which is preliminary data.</text>
</comment>
<evidence type="ECO:0000256" key="18">
    <source>
        <dbReference type="ARBA" id="ARBA00047899"/>
    </source>
</evidence>
<dbReference type="PANTHER" id="PTHR27008">
    <property type="entry name" value="OS04G0122200 PROTEIN"/>
    <property type="match status" value="1"/>
</dbReference>
<dbReference type="SUPFAM" id="SSF52047">
    <property type="entry name" value="RNI-like"/>
    <property type="match status" value="1"/>
</dbReference>
<dbReference type="GO" id="GO:0005524">
    <property type="term" value="F:ATP binding"/>
    <property type="evidence" value="ECO:0007669"/>
    <property type="project" value="UniProtKB-UniRule"/>
</dbReference>
<dbReference type="InterPro" id="IPR001245">
    <property type="entry name" value="Ser-Thr/Tyr_kinase_cat_dom"/>
</dbReference>
<dbReference type="Gene3D" id="1.10.510.10">
    <property type="entry name" value="Transferase(Phosphotransferase) domain 1"/>
    <property type="match status" value="1"/>
</dbReference>
<dbReference type="PROSITE" id="PS00107">
    <property type="entry name" value="PROTEIN_KINASE_ATP"/>
    <property type="match status" value="1"/>
</dbReference>
<dbReference type="EMBL" id="JXTB01000170">
    <property type="protein sequence ID" value="PON56487.1"/>
    <property type="molecule type" value="Genomic_DNA"/>
</dbReference>
<keyword evidence="7" id="KW-0808">Transferase</keyword>
<feature type="non-terminal residue" evidence="24">
    <location>
        <position position="1"/>
    </location>
</feature>
<evidence type="ECO:0000256" key="8">
    <source>
        <dbReference type="ARBA" id="ARBA00022692"/>
    </source>
</evidence>
<keyword evidence="25" id="KW-1185">Reference proteome</keyword>
<dbReference type="InterPro" id="IPR011009">
    <property type="entry name" value="Kinase-like_dom_sf"/>
</dbReference>
<evidence type="ECO:0000256" key="10">
    <source>
        <dbReference type="ARBA" id="ARBA00022737"/>
    </source>
</evidence>
<keyword evidence="17" id="KW-0325">Glycoprotein</keyword>
<feature type="domain" description="Protein kinase" evidence="23">
    <location>
        <begin position="545"/>
        <end position="821"/>
    </location>
</feature>
<comment type="subcellular location">
    <subcellularLocation>
        <location evidence="1">Cell membrane</location>
        <topology evidence="1">Single-pass membrane protein</topology>
    </subcellularLocation>
</comment>
<dbReference type="AlphaFoldDB" id="A0A2P5C618"/>
<dbReference type="GO" id="GO:0004674">
    <property type="term" value="F:protein serine/threonine kinase activity"/>
    <property type="evidence" value="ECO:0007669"/>
    <property type="project" value="UniProtKB-KW"/>
</dbReference>
<evidence type="ECO:0000256" key="21">
    <source>
        <dbReference type="SAM" id="MobiDB-lite"/>
    </source>
</evidence>
<feature type="region of interest" description="Disordered" evidence="21">
    <location>
        <begin position="1"/>
        <end position="20"/>
    </location>
</feature>
<evidence type="ECO:0000256" key="12">
    <source>
        <dbReference type="ARBA" id="ARBA00022777"/>
    </source>
</evidence>
<dbReference type="Pfam" id="PF00560">
    <property type="entry name" value="LRR_1"/>
    <property type="match status" value="4"/>
</dbReference>
<dbReference type="Pfam" id="PF13855">
    <property type="entry name" value="LRR_8"/>
    <property type="match status" value="2"/>
</dbReference>
<keyword evidence="16" id="KW-0675">Receptor</keyword>
<dbReference type="Pfam" id="PF07714">
    <property type="entry name" value="PK_Tyr_Ser-Thr"/>
    <property type="match status" value="1"/>
</dbReference>
<dbReference type="InterPro" id="IPR003591">
    <property type="entry name" value="Leu-rich_rpt_typical-subtyp"/>
</dbReference>
<evidence type="ECO:0000256" key="9">
    <source>
        <dbReference type="ARBA" id="ARBA00022729"/>
    </source>
</evidence>
<evidence type="ECO:0000256" key="20">
    <source>
        <dbReference type="PROSITE-ProRule" id="PRU10141"/>
    </source>
</evidence>
<keyword evidence="6" id="KW-0433">Leucine-rich repeat</keyword>
<evidence type="ECO:0000259" key="23">
    <source>
        <dbReference type="PROSITE" id="PS50011"/>
    </source>
</evidence>
<evidence type="ECO:0000256" key="22">
    <source>
        <dbReference type="SAM" id="Phobius"/>
    </source>
</evidence>
<name>A0A2P5C618_PARAD</name>
<keyword evidence="10" id="KW-0677">Repeat</keyword>
<comment type="catalytic activity">
    <reaction evidence="19">
        <text>L-seryl-[protein] + ATP = O-phospho-L-seryl-[protein] + ADP + H(+)</text>
        <dbReference type="Rhea" id="RHEA:17989"/>
        <dbReference type="Rhea" id="RHEA-COMP:9863"/>
        <dbReference type="Rhea" id="RHEA-COMP:11604"/>
        <dbReference type="ChEBI" id="CHEBI:15378"/>
        <dbReference type="ChEBI" id="CHEBI:29999"/>
        <dbReference type="ChEBI" id="CHEBI:30616"/>
        <dbReference type="ChEBI" id="CHEBI:83421"/>
        <dbReference type="ChEBI" id="CHEBI:456216"/>
        <dbReference type="EC" id="2.7.11.1"/>
    </reaction>
</comment>
<dbReference type="InterPro" id="IPR051809">
    <property type="entry name" value="Plant_receptor-like_S/T_kinase"/>
</dbReference>
<keyword evidence="14 22" id="KW-1133">Transmembrane helix</keyword>
<dbReference type="SUPFAM" id="SSF56112">
    <property type="entry name" value="Protein kinase-like (PK-like)"/>
    <property type="match status" value="1"/>
</dbReference>
<evidence type="ECO:0000256" key="4">
    <source>
        <dbReference type="ARBA" id="ARBA00022527"/>
    </source>
</evidence>
<protein>
    <recommendedName>
        <fullName evidence="2">non-specific serine/threonine protein kinase</fullName>
        <ecNumber evidence="2">2.7.11.1</ecNumber>
    </recommendedName>
</protein>
<dbReference type="Gene3D" id="3.30.200.20">
    <property type="entry name" value="Phosphorylase Kinase, domain 1"/>
    <property type="match status" value="1"/>
</dbReference>
<dbReference type="SMART" id="SM00369">
    <property type="entry name" value="LRR_TYP"/>
    <property type="match status" value="7"/>
</dbReference>
<dbReference type="InterPro" id="IPR008271">
    <property type="entry name" value="Ser/Thr_kinase_AS"/>
</dbReference>
<dbReference type="SMART" id="SM00220">
    <property type="entry name" value="S_TKc"/>
    <property type="match status" value="1"/>
</dbReference>
<keyword evidence="5" id="KW-0597">Phosphoprotein</keyword>
<keyword evidence="4 24" id="KW-0723">Serine/threonine-protein kinase</keyword>
<keyword evidence="3" id="KW-1003">Cell membrane</keyword>
<keyword evidence="15 22" id="KW-0472">Membrane</keyword>
<evidence type="ECO:0000256" key="1">
    <source>
        <dbReference type="ARBA" id="ARBA00004162"/>
    </source>
</evidence>
<dbReference type="FunFam" id="3.30.200.20:FF:000661">
    <property type="entry name" value="Serine-threonine protein kinase plant-type"/>
    <property type="match status" value="1"/>
</dbReference>
<proteinExistence type="predicted"/>
<evidence type="ECO:0000256" key="3">
    <source>
        <dbReference type="ARBA" id="ARBA00022475"/>
    </source>
</evidence>
<dbReference type="GO" id="GO:0005886">
    <property type="term" value="C:plasma membrane"/>
    <property type="evidence" value="ECO:0007669"/>
    <property type="project" value="UniProtKB-SubCell"/>
</dbReference>
<evidence type="ECO:0000256" key="2">
    <source>
        <dbReference type="ARBA" id="ARBA00012513"/>
    </source>
</evidence>
<keyword evidence="12 24" id="KW-0418">Kinase</keyword>
<dbReference type="FunFam" id="1.10.510.10:FF:000358">
    <property type="entry name" value="Putative leucine-rich repeat receptor-like serine/threonine-protein kinase"/>
    <property type="match status" value="1"/>
</dbReference>
<keyword evidence="9" id="KW-0732">Signal</keyword>
<dbReference type="PROSITE" id="PS00108">
    <property type="entry name" value="PROTEIN_KINASE_ST"/>
    <property type="match status" value="1"/>
</dbReference>
<evidence type="ECO:0000256" key="11">
    <source>
        <dbReference type="ARBA" id="ARBA00022741"/>
    </source>
</evidence>
<dbReference type="EC" id="2.7.11.1" evidence="2"/>
<keyword evidence="13 20" id="KW-0067">ATP-binding</keyword>
<evidence type="ECO:0000313" key="24">
    <source>
        <dbReference type="EMBL" id="PON56487.1"/>
    </source>
</evidence>
<dbReference type="Gene3D" id="3.80.10.10">
    <property type="entry name" value="Ribonuclease Inhibitor"/>
    <property type="match status" value="2"/>
</dbReference>
<dbReference type="PROSITE" id="PS50011">
    <property type="entry name" value="PROTEIN_KINASE_DOM"/>
    <property type="match status" value="1"/>
</dbReference>
<gene>
    <name evidence="24" type="ORF">PanWU01x14_180550</name>
</gene>
<evidence type="ECO:0000256" key="16">
    <source>
        <dbReference type="ARBA" id="ARBA00023170"/>
    </source>
</evidence>
<keyword evidence="11 20" id="KW-0547">Nucleotide-binding</keyword>
<dbReference type="Proteomes" id="UP000237105">
    <property type="component" value="Unassembled WGS sequence"/>
</dbReference>
<organism evidence="24 25">
    <name type="scientific">Parasponia andersonii</name>
    <name type="common">Sponia andersonii</name>
    <dbReference type="NCBI Taxonomy" id="3476"/>
    <lineage>
        <taxon>Eukaryota</taxon>
        <taxon>Viridiplantae</taxon>
        <taxon>Streptophyta</taxon>
        <taxon>Embryophyta</taxon>
        <taxon>Tracheophyta</taxon>
        <taxon>Spermatophyta</taxon>
        <taxon>Magnoliopsida</taxon>
        <taxon>eudicotyledons</taxon>
        <taxon>Gunneridae</taxon>
        <taxon>Pentapetalae</taxon>
        <taxon>rosids</taxon>
        <taxon>fabids</taxon>
        <taxon>Rosales</taxon>
        <taxon>Cannabaceae</taxon>
        <taxon>Parasponia</taxon>
    </lineage>
</organism>
<evidence type="ECO:0000313" key="25">
    <source>
        <dbReference type="Proteomes" id="UP000237105"/>
    </source>
</evidence>
<evidence type="ECO:0000256" key="13">
    <source>
        <dbReference type="ARBA" id="ARBA00022840"/>
    </source>
</evidence>
<dbReference type="PANTHER" id="PTHR27008:SF585">
    <property type="entry name" value="PROTEIN KINASE DOMAIN-CONTAINING PROTEIN"/>
    <property type="match status" value="1"/>
</dbReference>
<feature type="binding site" evidence="20">
    <location>
        <position position="573"/>
    </location>
    <ligand>
        <name>ATP</name>
        <dbReference type="ChEBI" id="CHEBI:30616"/>
    </ligand>
</feature>
<keyword evidence="8 22" id="KW-0812">Transmembrane</keyword>
<dbReference type="FunFam" id="3.80.10.10:FF:000095">
    <property type="entry name" value="LRR receptor-like serine/threonine-protein kinase GSO1"/>
    <property type="match status" value="1"/>
</dbReference>
<evidence type="ECO:0000256" key="6">
    <source>
        <dbReference type="ARBA" id="ARBA00022614"/>
    </source>
</evidence>
<evidence type="ECO:0000256" key="17">
    <source>
        <dbReference type="ARBA" id="ARBA00023180"/>
    </source>
</evidence>
<comment type="catalytic activity">
    <reaction evidence="18">
        <text>L-threonyl-[protein] + ATP = O-phospho-L-threonyl-[protein] + ADP + H(+)</text>
        <dbReference type="Rhea" id="RHEA:46608"/>
        <dbReference type="Rhea" id="RHEA-COMP:11060"/>
        <dbReference type="Rhea" id="RHEA-COMP:11605"/>
        <dbReference type="ChEBI" id="CHEBI:15378"/>
        <dbReference type="ChEBI" id="CHEBI:30013"/>
        <dbReference type="ChEBI" id="CHEBI:30616"/>
        <dbReference type="ChEBI" id="CHEBI:61977"/>
        <dbReference type="ChEBI" id="CHEBI:456216"/>
        <dbReference type="EC" id="2.7.11.1"/>
    </reaction>
</comment>
<sequence>DAVKLDGNGNRARGGKGGGTIGGRGEVASCASTEEVADWSIADGDAIEEGNIPKEIGNLQNLEVLQLHLNSMGGVVPPTIFNISAIREILLLDNQLSGGVPLTLGLSIPNLKFLMLAKNFFSGPIPKSISNASELTKLDLGGNHFSGFIPNTISTLKNLQWLNLRRNNLTIESTTSKASILSTATSKDLRFLSLHDNPLNVTLPTSIGNLSASLEYLNLYNCNLRGSIPDNIANLSSLVTLMMYQNGLSGTIPAPIGKLQKLQRLYLGSNKLQGTVPVDFCQLQRMSDLELSNNILVGSIPMCLGNLATSLRWLSLASNTLTSAIPSTFWSLTDILHVNLSFNSLNGFLSSNIGELKLVICMDVSSNQLAGNIPSSIGDLQALDYLSLKNNRFEGLIPDSFGKLISIEFLDLSNNNLSGEIPKSLQKLLYLKFLTLSFNKLYGEIPSGGTFANFSSQSFMANDGLCGASRLQFPHCKNKSRKAHKSIWRYLIPSVSVIAIVAVIVIIVLLRKRRVKLNSGMTLLPNQEIWRKVTRLELTRATDGFKEDNLLGNGSFGSVYKGTLSDGKNVAIKVFNLKMEEGFKIFDNECEVLCNIRHRNLVKIITCCSNLDFKALVLEYIPRGSLEKLLYSDDEFYMNILQRLNIIIDIASALEYLHCGYSTPIVHCDLKPSNVLVDEDMVAHVADFGIAKLIRCEESMTQTMTPATMRYMAPEYGLDGIVSRRGDVYSYGIMLMEVFTRKKPTDEMFAGEMNLKQWIENSFPHSVARIIDAKLLRTEDRHNVIKKDCISSFMKLALACCATSPEERTGTKNVVITLNKIKMVRTKG</sequence>
<dbReference type="InterPro" id="IPR017441">
    <property type="entry name" value="Protein_kinase_ATP_BS"/>
</dbReference>
<dbReference type="InterPro" id="IPR032675">
    <property type="entry name" value="LRR_dom_sf"/>
</dbReference>
<accession>A0A2P5C618</accession>
<evidence type="ECO:0000256" key="19">
    <source>
        <dbReference type="ARBA" id="ARBA00048679"/>
    </source>
</evidence>
<reference evidence="25" key="1">
    <citation type="submission" date="2016-06" db="EMBL/GenBank/DDBJ databases">
        <title>Parallel loss of symbiosis genes in relatives of nitrogen-fixing non-legume Parasponia.</title>
        <authorList>
            <person name="Van Velzen R."/>
            <person name="Holmer R."/>
            <person name="Bu F."/>
            <person name="Rutten L."/>
            <person name="Van Zeijl A."/>
            <person name="Liu W."/>
            <person name="Santuari L."/>
            <person name="Cao Q."/>
            <person name="Sharma T."/>
            <person name="Shen D."/>
            <person name="Roswanjaya Y."/>
            <person name="Wardhani T."/>
            <person name="Kalhor M.S."/>
            <person name="Jansen J."/>
            <person name="Van den Hoogen J."/>
            <person name="Gungor B."/>
            <person name="Hartog M."/>
            <person name="Hontelez J."/>
            <person name="Verver J."/>
            <person name="Yang W.-C."/>
            <person name="Schijlen E."/>
            <person name="Repin R."/>
            <person name="Schilthuizen M."/>
            <person name="Schranz E."/>
            <person name="Heidstra R."/>
            <person name="Miyata K."/>
            <person name="Fedorova E."/>
            <person name="Kohlen W."/>
            <person name="Bisseling T."/>
            <person name="Smit S."/>
            <person name="Geurts R."/>
        </authorList>
    </citation>
    <scope>NUCLEOTIDE SEQUENCE [LARGE SCALE GENOMIC DNA]</scope>
    <source>
        <strain evidence="25">cv. WU1-14</strain>
    </source>
</reference>
<evidence type="ECO:0000256" key="7">
    <source>
        <dbReference type="ARBA" id="ARBA00022679"/>
    </source>
</evidence>
<dbReference type="STRING" id="3476.A0A2P5C618"/>
<evidence type="ECO:0000256" key="5">
    <source>
        <dbReference type="ARBA" id="ARBA00022553"/>
    </source>
</evidence>
<evidence type="ECO:0000256" key="15">
    <source>
        <dbReference type="ARBA" id="ARBA00023136"/>
    </source>
</evidence>
<dbReference type="InterPro" id="IPR000719">
    <property type="entry name" value="Prot_kinase_dom"/>
</dbReference>
<dbReference type="OrthoDB" id="1164083at2759"/>